<dbReference type="AlphaFoldDB" id="A0A1R2BNC3"/>
<accession>A0A1R2BNC3</accession>
<protein>
    <recommendedName>
        <fullName evidence="3">AMP-dependent synthetase/ligase domain-containing protein</fullName>
    </recommendedName>
</protein>
<dbReference type="PANTHER" id="PTHR43272">
    <property type="entry name" value="LONG-CHAIN-FATTY-ACID--COA LIGASE"/>
    <property type="match status" value="1"/>
</dbReference>
<dbReference type="GO" id="GO:0005783">
    <property type="term" value="C:endoplasmic reticulum"/>
    <property type="evidence" value="ECO:0007669"/>
    <property type="project" value="TreeGrafter"/>
</dbReference>
<dbReference type="Pfam" id="PF00501">
    <property type="entry name" value="AMP-binding"/>
    <property type="match status" value="1"/>
</dbReference>
<evidence type="ECO:0000313" key="5">
    <source>
        <dbReference type="Proteomes" id="UP000187209"/>
    </source>
</evidence>
<dbReference type="EMBL" id="MPUH01000528">
    <property type="protein sequence ID" value="OMJ78309.1"/>
    <property type="molecule type" value="Genomic_DNA"/>
</dbReference>
<dbReference type="InterPro" id="IPR042099">
    <property type="entry name" value="ANL_N_sf"/>
</dbReference>
<reference evidence="4 5" key="1">
    <citation type="submission" date="2016-11" db="EMBL/GenBank/DDBJ databases">
        <title>The macronuclear genome of Stentor coeruleus: a giant cell with tiny introns.</title>
        <authorList>
            <person name="Slabodnick M."/>
            <person name="Ruby J.G."/>
            <person name="Reiff S.B."/>
            <person name="Swart E.C."/>
            <person name="Gosai S."/>
            <person name="Prabakaran S."/>
            <person name="Witkowska E."/>
            <person name="Larue G.E."/>
            <person name="Fisher S."/>
            <person name="Freeman R.M."/>
            <person name="Gunawardena J."/>
            <person name="Chu W."/>
            <person name="Stover N.A."/>
            <person name="Gregory B.D."/>
            <person name="Nowacki M."/>
            <person name="Derisi J."/>
            <person name="Roy S.W."/>
            <person name="Marshall W.F."/>
            <person name="Sood P."/>
        </authorList>
    </citation>
    <scope>NUCLEOTIDE SEQUENCE [LARGE SCALE GENOMIC DNA]</scope>
    <source>
        <strain evidence="4">WM001</strain>
    </source>
</reference>
<dbReference type="PROSITE" id="PS00455">
    <property type="entry name" value="AMP_BINDING"/>
    <property type="match status" value="1"/>
</dbReference>
<dbReference type="SUPFAM" id="SSF56801">
    <property type="entry name" value="Acetyl-CoA synthetase-like"/>
    <property type="match status" value="1"/>
</dbReference>
<name>A0A1R2BNC3_9CILI</name>
<evidence type="ECO:0000259" key="3">
    <source>
        <dbReference type="Pfam" id="PF00501"/>
    </source>
</evidence>
<keyword evidence="1" id="KW-0547">Nucleotide-binding</keyword>
<dbReference type="InterPro" id="IPR020845">
    <property type="entry name" value="AMP-binding_CS"/>
</dbReference>
<evidence type="ECO:0000256" key="2">
    <source>
        <dbReference type="ARBA" id="ARBA00022840"/>
    </source>
</evidence>
<feature type="domain" description="AMP-dependent synthetase/ligase" evidence="3">
    <location>
        <begin position="2"/>
        <end position="337"/>
    </location>
</feature>
<keyword evidence="5" id="KW-1185">Reference proteome</keyword>
<dbReference type="Gene3D" id="3.40.50.12780">
    <property type="entry name" value="N-terminal domain of ligase-like"/>
    <property type="match status" value="1"/>
</dbReference>
<gene>
    <name evidence="4" type="ORF">SteCoe_21904</name>
</gene>
<dbReference type="PANTHER" id="PTHR43272:SF33">
    <property type="entry name" value="AMP-BINDING DOMAIN-CONTAINING PROTEIN-RELATED"/>
    <property type="match status" value="1"/>
</dbReference>
<keyword evidence="2" id="KW-0067">ATP-binding</keyword>
<proteinExistence type="predicted"/>
<sequence>MIINQTQMPGIFASGDLTPKLMDLKAENLIPSLKYIIQFDPVTETIKESCNAIGIKILDYKYVLEICTEGKEILPNSDSWLTICYTSGTTGNAKGAIITHNNMLSMINGVKNGVLDIVPEDLYISYLPLAHMLDRAICHYLSGVGAGIGFYSGDILKLKEDLIALKPTIFVSVPRLFTRFYEGINEMFKSAKGFKGGLLRKALRAKYKGLTERGEFTHSFWDKLVFNKVRSILGGRVRMLMTGSAPIPGDILTFLRIVFACPIYEGYGQTETCSGSVLTNKSETETGFVGGPVPTLEIKLIDVPDMNYMTDNVNENGQLEPRGEICMRGKSIFIGYYKSPELTAEALDSDGWLHTGDIGAILPSNGSIKIIDRKKNFFKLAQGEYVAAEKIETVYCKSLYVGQIFVYGNSLQNYLVAIVVPDEEYVRKKWAHANGYEDNMKFEDICTDLRLKNEILKDMNRCAKEEGLLGFEIVKKIELEPKMWTNDDLLTPTQKLMRFHARNKYQDILDRLYLQ</sequence>
<evidence type="ECO:0000256" key="1">
    <source>
        <dbReference type="ARBA" id="ARBA00022741"/>
    </source>
</evidence>
<dbReference type="GO" id="GO:0004467">
    <property type="term" value="F:long-chain fatty acid-CoA ligase activity"/>
    <property type="evidence" value="ECO:0007669"/>
    <property type="project" value="TreeGrafter"/>
</dbReference>
<dbReference type="OrthoDB" id="1700726at2759"/>
<organism evidence="4 5">
    <name type="scientific">Stentor coeruleus</name>
    <dbReference type="NCBI Taxonomy" id="5963"/>
    <lineage>
        <taxon>Eukaryota</taxon>
        <taxon>Sar</taxon>
        <taxon>Alveolata</taxon>
        <taxon>Ciliophora</taxon>
        <taxon>Postciliodesmatophora</taxon>
        <taxon>Heterotrichea</taxon>
        <taxon>Heterotrichida</taxon>
        <taxon>Stentoridae</taxon>
        <taxon>Stentor</taxon>
    </lineage>
</organism>
<comment type="caution">
    <text evidence="4">The sequence shown here is derived from an EMBL/GenBank/DDBJ whole genome shotgun (WGS) entry which is preliminary data.</text>
</comment>
<evidence type="ECO:0000313" key="4">
    <source>
        <dbReference type="EMBL" id="OMJ78309.1"/>
    </source>
</evidence>
<dbReference type="Proteomes" id="UP000187209">
    <property type="component" value="Unassembled WGS sequence"/>
</dbReference>
<dbReference type="GO" id="GO:0016020">
    <property type="term" value="C:membrane"/>
    <property type="evidence" value="ECO:0007669"/>
    <property type="project" value="TreeGrafter"/>
</dbReference>
<dbReference type="InterPro" id="IPR000873">
    <property type="entry name" value="AMP-dep_synth/lig_dom"/>
</dbReference>
<dbReference type="GO" id="GO:0005524">
    <property type="term" value="F:ATP binding"/>
    <property type="evidence" value="ECO:0007669"/>
    <property type="project" value="UniProtKB-KW"/>
</dbReference>